<evidence type="ECO:0000259" key="7">
    <source>
        <dbReference type="Pfam" id="PF01232"/>
    </source>
</evidence>
<dbReference type="RefSeq" id="WP_344997511.1">
    <property type="nucleotide sequence ID" value="NZ_BAABFR010000049.1"/>
</dbReference>
<keyword evidence="10" id="KW-1185">Reference proteome</keyword>
<accession>A0ABP8JV52</accession>
<evidence type="ECO:0000256" key="4">
    <source>
        <dbReference type="ARBA" id="ARBA00023002"/>
    </source>
</evidence>
<dbReference type="PANTHER" id="PTHR43362">
    <property type="entry name" value="MANNITOL DEHYDROGENASE DSF1-RELATED"/>
    <property type="match status" value="1"/>
</dbReference>
<dbReference type="SUPFAM" id="SSF51735">
    <property type="entry name" value="NAD(P)-binding Rossmann-fold domains"/>
    <property type="match status" value="1"/>
</dbReference>
<dbReference type="PANTHER" id="PTHR43362:SF1">
    <property type="entry name" value="MANNITOL DEHYDROGENASE 2-RELATED"/>
    <property type="match status" value="1"/>
</dbReference>
<feature type="domain" description="Mannitol dehydrogenase C-terminal" evidence="8">
    <location>
        <begin position="271"/>
        <end position="460"/>
    </location>
</feature>
<evidence type="ECO:0000256" key="6">
    <source>
        <dbReference type="ARBA" id="ARBA00048615"/>
    </source>
</evidence>
<keyword evidence="5" id="KW-0520">NAD</keyword>
<dbReference type="PROSITE" id="PS00974">
    <property type="entry name" value="MANNITOL_DHGENASE"/>
    <property type="match status" value="1"/>
</dbReference>
<evidence type="ECO:0000256" key="2">
    <source>
        <dbReference type="ARBA" id="ARBA00012939"/>
    </source>
</evidence>
<dbReference type="SUPFAM" id="SSF48179">
    <property type="entry name" value="6-phosphogluconate dehydrogenase C-terminal domain-like"/>
    <property type="match status" value="1"/>
</dbReference>
<organism evidence="9 10">
    <name type="scientific">Tsukamurella soli</name>
    <dbReference type="NCBI Taxonomy" id="644556"/>
    <lineage>
        <taxon>Bacteria</taxon>
        <taxon>Bacillati</taxon>
        <taxon>Actinomycetota</taxon>
        <taxon>Actinomycetes</taxon>
        <taxon>Mycobacteriales</taxon>
        <taxon>Tsukamurellaceae</taxon>
        <taxon>Tsukamurella</taxon>
    </lineage>
</organism>
<dbReference type="InterPro" id="IPR036291">
    <property type="entry name" value="NAD(P)-bd_dom_sf"/>
</dbReference>
<dbReference type="InterPro" id="IPR013131">
    <property type="entry name" value="Mannitol_DH_N"/>
</dbReference>
<reference evidence="10" key="1">
    <citation type="journal article" date="2019" name="Int. J. Syst. Evol. Microbiol.">
        <title>The Global Catalogue of Microorganisms (GCM) 10K type strain sequencing project: providing services to taxonomists for standard genome sequencing and annotation.</title>
        <authorList>
            <consortium name="The Broad Institute Genomics Platform"/>
            <consortium name="The Broad Institute Genome Sequencing Center for Infectious Disease"/>
            <person name="Wu L."/>
            <person name="Ma J."/>
        </authorList>
    </citation>
    <scope>NUCLEOTIDE SEQUENCE [LARGE SCALE GENOMIC DNA]</scope>
    <source>
        <strain evidence="10">JCM 17688</strain>
    </source>
</reference>
<dbReference type="Proteomes" id="UP001500635">
    <property type="component" value="Unassembled WGS sequence"/>
</dbReference>
<dbReference type="InterPro" id="IPR000669">
    <property type="entry name" value="Mannitol_DH"/>
</dbReference>
<gene>
    <name evidence="9" type="ORF">GCM10023147_30800</name>
</gene>
<comment type="catalytic activity">
    <reaction evidence="6">
        <text>D-mannitol 1-phosphate + NAD(+) = beta-D-fructose 6-phosphate + NADH + H(+)</text>
        <dbReference type="Rhea" id="RHEA:19661"/>
        <dbReference type="ChEBI" id="CHEBI:15378"/>
        <dbReference type="ChEBI" id="CHEBI:57540"/>
        <dbReference type="ChEBI" id="CHEBI:57634"/>
        <dbReference type="ChEBI" id="CHEBI:57945"/>
        <dbReference type="ChEBI" id="CHEBI:61381"/>
        <dbReference type="EC" id="1.1.1.17"/>
    </reaction>
</comment>
<dbReference type="Gene3D" id="1.10.1040.10">
    <property type="entry name" value="N-(1-d-carboxylethyl)-l-norvaline Dehydrogenase, domain 2"/>
    <property type="match status" value="1"/>
</dbReference>
<dbReference type="Gene3D" id="3.40.50.720">
    <property type="entry name" value="NAD(P)-binding Rossmann-like Domain"/>
    <property type="match status" value="1"/>
</dbReference>
<dbReference type="InterPro" id="IPR050988">
    <property type="entry name" value="Mannitol_DH/Oxidoreductase"/>
</dbReference>
<evidence type="ECO:0000256" key="1">
    <source>
        <dbReference type="ARBA" id="ARBA00006541"/>
    </source>
</evidence>
<evidence type="ECO:0000259" key="8">
    <source>
        <dbReference type="Pfam" id="PF08125"/>
    </source>
</evidence>
<evidence type="ECO:0000313" key="10">
    <source>
        <dbReference type="Proteomes" id="UP001500635"/>
    </source>
</evidence>
<dbReference type="PRINTS" id="PR00084">
    <property type="entry name" value="MTLDHDRGNASE"/>
</dbReference>
<dbReference type="Pfam" id="PF08125">
    <property type="entry name" value="Mannitol_dh_C"/>
    <property type="match status" value="1"/>
</dbReference>
<evidence type="ECO:0000256" key="5">
    <source>
        <dbReference type="ARBA" id="ARBA00023027"/>
    </source>
</evidence>
<protein>
    <recommendedName>
        <fullName evidence="3">Mannitol-1-phosphate 5-dehydrogenase</fullName>
        <ecNumber evidence="2">1.1.1.17</ecNumber>
    </recommendedName>
</protein>
<evidence type="ECO:0000313" key="9">
    <source>
        <dbReference type="EMBL" id="GAA4396451.1"/>
    </source>
</evidence>
<evidence type="ECO:0000256" key="3">
    <source>
        <dbReference type="ARBA" id="ARBA00016219"/>
    </source>
</evidence>
<dbReference type="InterPro" id="IPR023027">
    <property type="entry name" value="Mannitol_DH_CS"/>
</dbReference>
<sequence>MPSPEIPSAPGIVHLGLGNFHRAHQAVYTRAALDAAGGDWGIVGVSNRSQDIPAALQAQGMRYTVIEISPRGQSYSVPAVHTDAFTAATEPARVVSAIAAPRTRIVSLTVTERGYWYRPGTGELDSDAAPIRSDLRNPAAPVTAIGQLVRGLQERARTHGAPVTVLSCDNLAANGHHTQRLVEEFVRLLPGPEATETLAWLEQAVTFPSTMVDRIVPATTDHYRRLVAEECGYADAVPVPAEPFSMWVLEDRFAAGRPAWEAGGAVFSDEVPKYEQLKVRFLNGTHSLIAYLGALSGARGIADAVAIRTVESAAQALMREYRPTVALPSGVDLDAYEEQLFARWRNSALGHMVSQVGSDGSVKIRQRIPAAALALLDAGTMPHALALAAAGYLACLAPLAGFDPGPHAAAMKDPARPMLERAAAASAGGPELAARVIGEQQLLGVDLAERPAFVDRVGELVDVIRRSGVTAAIHEIGA</sequence>
<feature type="domain" description="Mannitol dehydrogenase N-terminal" evidence="7">
    <location>
        <begin position="11"/>
        <end position="261"/>
    </location>
</feature>
<dbReference type="InterPro" id="IPR008927">
    <property type="entry name" value="6-PGluconate_DH-like_C_sf"/>
</dbReference>
<dbReference type="EC" id="1.1.1.17" evidence="2"/>
<comment type="caution">
    <text evidence="9">The sequence shown here is derived from an EMBL/GenBank/DDBJ whole genome shotgun (WGS) entry which is preliminary data.</text>
</comment>
<name>A0ABP8JV52_9ACTN</name>
<dbReference type="InterPro" id="IPR013118">
    <property type="entry name" value="Mannitol_DH_C"/>
</dbReference>
<dbReference type="InterPro" id="IPR013328">
    <property type="entry name" value="6PGD_dom2"/>
</dbReference>
<comment type="similarity">
    <text evidence="1">Belongs to the mannitol dehydrogenase family.</text>
</comment>
<dbReference type="Pfam" id="PF01232">
    <property type="entry name" value="Mannitol_dh"/>
    <property type="match status" value="1"/>
</dbReference>
<dbReference type="EMBL" id="BAABFR010000049">
    <property type="protein sequence ID" value="GAA4396451.1"/>
    <property type="molecule type" value="Genomic_DNA"/>
</dbReference>
<proteinExistence type="inferred from homology"/>
<keyword evidence="4" id="KW-0560">Oxidoreductase</keyword>